<sequence length="94" mass="10888">MENKKDITQFTLIDGKFTPKEAKEILLYLVFSKINFHARKNLGAVERLGEPDSLSEKRMEQLFKTEKDIKAFLDDHLGNDKKLVIKSSIDISFE</sequence>
<dbReference type="RefSeq" id="WP_377178605.1">
    <property type="nucleotide sequence ID" value="NZ_JBHTMY010000003.1"/>
</dbReference>
<reference evidence="2" key="1">
    <citation type="journal article" date="2019" name="Int. J. Syst. Evol. Microbiol.">
        <title>The Global Catalogue of Microorganisms (GCM) 10K type strain sequencing project: providing services to taxonomists for standard genome sequencing and annotation.</title>
        <authorList>
            <consortium name="The Broad Institute Genomics Platform"/>
            <consortium name="The Broad Institute Genome Sequencing Center for Infectious Disease"/>
            <person name="Wu L."/>
            <person name="Ma J."/>
        </authorList>
    </citation>
    <scope>NUCLEOTIDE SEQUENCE [LARGE SCALE GENOMIC DNA]</scope>
    <source>
        <strain evidence="2">CCUG 61485</strain>
    </source>
</reference>
<dbReference type="Proteomes" id="UP001597201">
    <property type="component" value="Unassembled WGS sequence"/>
</dbReference>
<comment type="caution">
    <text evidence="1">The sequence shown here is derived from an EMBL/GenBank/DDBJ whole genome shotgun (WGS) entry which is preliminary data.</text>
</comment>
<keyword evidence="2" id="KW-1185">Reference proteome</keyword>
<accession>A0ABW3Y275</accession>
<evidence type="ECO:0000313" key="2">
    <source>
        <dbReference type="Proteomes" id="UP001597201"/>
    </source>
</evidence>
<dbReference type="EMBL" id="JBHTMY010000003">
    <property type="protein sequence ID" value="MFD1315947.1"/>
    <property type="molecule type" value="Genomic_DNA"/>
</dbReference>
<organism evidence="1 2">
    <name type="scientific">Namhaeicola litoreus</name>
    <dbReference type="NCBI Taxonomy" id="1052145"/>
    <lineage>
        <taxon>Bacteria</taxon>
        <taxon>Pseudomonadati</taxon>
        <taxon>Bacteroidota</taxon>
        <taxon>Flavobacteriia</taxon>
        <taxon>Flavobacteriales</taxon>
        <taxon>Flavobacteriaceae</taxon>
        <taxon>Namhaeicola</taxon>
    </lineage>
</organism>
<evidence type="ECO:0000313" key="1">
    <source>
        <dbReference type="EMBL" id="MFD1315947.1"/>
    </source>
</evidence>
<protein>
    <submittedName>
        <fullName evidence="1">Uncharacterized protein</fullName>
    </submittedName>
</protein>
<name>A0ABW3Y275_9FLAO</name>
<proteinExistence type="predicted"/>
<gene>
    <name evidence="1" type="ORF">ACFQ39_09990</name>
</gene>